<accession>A0A0C5K7Z9</accession>
<dbReference type="AlphaFoldDB" id="A0A0C5K7Z9"/>
<dbReference type="Gene3D" id="1.10.2080.10">
    <property type="entry name" value="Insect odorant-binding protein A10/Ejaculatory bulb-specific protein 3"/>
    <property type="match status" value="1"/>
</dbReference>
<name>A0A0C5K7Z9_9HEMI</name>
<sequence>MSRRLSFFLLALCALAALAATEEIYSDKYDYINIEEILANPGIRARYYNCFLETGPCQTPDAKFFKEKFPEALVTKCRKCTEKQKVSFQKIVEYYTEKEPEKWKMVLTKAINDAQKKRSI</sequence>
<keyword evidence="1" id="KW-0732">Signal</keyword>
<feature type="chain" id="PRO_5002186870" evidence="1">
    <location>
        <begin position="22"/>
        <end position="120"/>
    </location>
</feature>
<dbReference type="InterPro" id="IPR005055">
    <property type="entry name" value="A10/PebIII"/>
</dbReference>
<protein>
    <submittedName>
        <fullName evidence="2">Chemosensory protein</fullName>
    </submittedName>
</protein>
<gene>
    <name evidence="2" type="primary">CSP9</name>
</gene>
<dbReference type="PANTHER" id="PTHR11257">
    <property type="entry name" value="CHEMOSENSORY PROTEIN-RELATED"/>
    <property type="match status" value="1"/>
</dbReference>
<dbReference type="Pfam" id="PF03392">
    <property type="entry name" value="OS-D"/>
    <property type="match status" value="1"/>
</dbReference>
<proteinExistence type="evidence at transcript level"/>
<feature type="signal peptide" evidence="1">
    <location>
        <begin position="1"/>
        <end position="21"/>
    </location>
</feature>
<evidence type="ECO:0000313" key="2">
    <source>
        <dbReference type="EMBL" id="AJP61959.1"/>
    </source>
</evidence>
<dbReference type="SUPFAM" id="SSF100910">
    <property type="entry name" value="Chemosensory protein Csp2"/>
    <property type="match status" value="1"/>
</dbReference>
<evidence type="ECO:0000256" key="1">
    <source>
        <dbReference type="SAM" id="SignalP"/>
    </source>
</evidence>
<dbReference type="PANTHER" id="PTHR11257:SF13">
    <property type="entry name" value="GEO07322P1"/>
    <property type="match status" value="1"/>
</dbReference>
<reference evidence="2" key="1">
    <citation type="submission" date="2015-01" db="EMBL/GenBank/DDBJ databases">
        <title>Identification and expression pattern of chemosensory protein gene in Phenacoccus solenopsis Tinsley.</title>
        <authorList>
            <person name="Zhao J.V."/>
        </authorList>
    </citation>
    <scope>NUCLEOTIDE SEQUENCE</scope>
</reference>
<dbReference type="EMBL" id="KP645397">
    <property type="protein sequence ID" value="AJP61959.1"/>
    <property type="molecule type" value="mRNA"/>
</dbReference>
<organism evidence="2">
    <name type="scientific">Phenacoccus solenopsis</name>
    <name type="common">Solenopsis mealybug</name>
    <dbReference type="NCBI Taxonomy" id="483260"/>
    <lineage>
        <taxon>Eukaryota</taxon>
        <taxon>Metazoa</taxon>
        <taxon>Ecdysozoa</taxon>
        <taxon>Arthropoda</taxon>
        <taxon>Hexapoda</taxon>
        <taxon>Insecta</taxon>
        <taxon>Pterygota</taxon>
        <taxon>Neoptera</taxon>
        <taxon>Paraneoptera</taxon>
        <taxon>Hemiptera</taxon>
        <taxon>Sternorrhyncha</taxon>
        <taxon>Coccoidea</taxon>
        <taxon>Pseudococcidae</taxon>
        <taxon>Phenacoccus</taxon>
    </lineage>
</organism>
<dbReference type="InterPro" id="IPR036682">
    <property type="entry name" value="OS_D_A10/PebIII_sf"/>
</dbReference>